<dbReference type="AlphaFoldDB" id="Q5ZD82"/>
<sequence>MAGCGARRAAREALAQLAVGQLGQGQEEDVLGREKEGKDGERKKKKKGRRTSTACSAERLSHVKSSTRTSSSRPAPWWRRSRMAAAVAVTSSPPRPSTSPRLSWSSWEADELEEAATAPRPSTSRRRRPASPRAAIATSVEAVVLAPGRRPRSVRAEVVAIAPRPPPAEPAEPTAIAPRPPPAESVPKPPPAVAARLLPARAQRGDVLVFCIGKGRRDDAGATEKWVQPRQQLDKLLQAPARRSRRGRGRCAGIYPSPSLEHGTSEEELWRRCSQRRAVQRCRWQWRRRCDVVLLVWRSQREETRGHGRQCQHHSPCRVRMARQSPEKLIELLHEATEMTSTKIERKRRSDIERNGASHLTLHGASEFFTVLARLEHADGMLDNKYMNREM</sequence>
<organism evidence="2">
    <name type="scientific">Oryza sativa subsp. japonica</name>
    <name type="common">Rice</name>
    <dbReference type="NCBI Taxonomy" id="39947"/>
    <lineage>
        <taxon>Eukaryota</taxon>
        <taxon>Viridiplantae</taxon>
        <taxon>Streptophyta</taxon>
        <taxon>Embryophyta</taxon>
        <taxon>Tracheophyta</taxon>
        <taxon>Spermatophyta</taxon>
        <taxon>Magnoliopsida</taxon>
        <taxon>Liliopsida</taxon>
        <taxon>Poales</taxon>
        <taxon>Poaceae</taxon>
        <taxon>BOP clade</taxon>
        <taxon>Oryzoideae</taxon>
        <taxon>Oryzeae</taxon>
        <taxon>Oryzinae</taxon>
        <taxon>Oryza</taxon>
        <taxon>Oryza sativa</taxon>
    </lineage>
</organism>
<protein>
    <submittedName>
        <fullName evidence="2">Uncharacterized protein</fullName>
    </submittedName>
</protein>
<evidence type="ECO:0000313" key="2">
    <source>
        <dbReference type="EMBL" id="BAD52663.1"/>
    </source>
</evidence>
<dbReference type="Proteomes" id="UP000817658">
    <property type="component" value="Chromosome 1"/>
</dbReference>
<feature type="compositionally biased region" description="Low complexity" evidence="1">
    <location>
        <begin position="66"/>
        <end position="107"/>
    </location>
</feature>
<feature type="region of interest" description="Disordered" evidence="1">
    <location>
        <begin position="164"/>
        <end position="190"/>
    </location>
</feature>
<feature type="compositionally biased region" description="Pro residues" evidence="1">
    <location>
        <begin position="178"/>
        <end position="190"/>
    </location>
</feature>
<name>Q5ZD82_ORYSJ</name>
<reference evidence="2" key="1">
    <citation type="journal article" date="2002" name="Nature">
        <title>The genome sequence and structure of rice chromosome 1.</title>
        <authorList>
            <person name="Sasaki T."/>
            <person name="Matsumoto T."/>
            <person name="Yamamoto K."/>
            <person name="Sakata K."/>
            <person name="Baba T."/>
            <person name="Katayose Y."/>
            <person name="Wu J."/>
            <person name="Niimura Y."/>
            <person name="Cheng Z."/>
            <person name="Nagamura Y."/>
            <person name="Antonio B.A."/>
            <person name="Kanamori H."/>
            <person name="Hosokawa S."/>
            <person name="Masukawa M."/>
            <person name="Arikawa K."/>
            <person name="Chiden Y."/>
            <person name="Hayashi M."/>
            <person name="Okamoto M."/>
            <person name="Ando T."/>
            <person name="Aoki H."/>
            <person name="Arita K."/>
            <person name="Hamada M."/>
            <person name="Harada C."/>
            <person name="Hijishita S."/>
            <person name="Honda M."/>
            <person name="Ichikawa Y."/>
            <person name="Idonuma A."/>
            <person name="Iijima M."/>
            <person name="Ikeda M."/>
            <person name="Ikeno M."/>
            <person name="Itoh S."/>
            <person name="Itoh T."/>
            <person name="Itoh Y."/>
            <person name="Itoh Y."/>
            <person name="Iwabuchi A."/>
            <person name="Kamiya K."/>
            <person name="Karasawa W."/>
            <person name="Katagiri S."/>
            <person name="Kikuta A."/>
            <person name="Kobayashi N."/>
            <person name="Kono I."/>
            <person name="Machita K."/>
            <person name="Maehara T."/>
            <person name="Mizuno H."/>
            <person name="Mizubayashi T."/>
            <person name="Mukai Y."/>
            <person name="Nagasaki H."/>
            <person name="Nakashima M."/>
            <person name="Nakama Y."/>
            <person name="Nakamichi Y."/>
            <person name="Nakamura M."/>
            <person name="Namiki N."/>
            <person name="Negishi M."/>
            <person name="Ohta I."/>
            <person name="Ono N."/>
            <person name="Saji S."/>
            <person name="Sakai K."/>
            <person name="Shibata M."/>
            <person name="Shimokawa T."/>
            <person name="Shomura A."/>
            <person name="Song J."/>
            <person name="Takazaki Y."/>
            <person name="Terasawa K."/>
            <person name="Tsuji K."/>
            <person name="Waki K."/>
            <person name="Yamagata H."/>
            <person name="Yamane H."/>
            <person name="Yoshiki S."/>
            <person name="Yoshihara R."/>
            <person name="Yukawa K."/>
            <person name="Zhong H."/>
            <person name="Iwama H."/>
            <person name="Endo T."/>
            <person name="Ito H."/>
            <person name="Hahn J.H."/>
            <person name="Kim H.I."/>
            <person name="Eun M.Y."/>
            <person name="Yano M."/>
            <person name="Jiang J."/>
            <person name="Gojobori T."/>
        </authorList>
    </citation>
    <scope>NUCLEOTIDE SEQUENCE [LARGE SCALE GENOMIC DNA]</scope>
</reference>
<proteinExistence type="predicted"/>
<feature type="compositionally biased region" description="Basic and acidic residues" evidence="1">
    <location>
        <begin position="30"/>
        <end position="42"/>
    </location>
</feature>
<gene>
    <name evidence="2" type="primary">P0681B11.26</name>
</gene>
<dbReference type="EMBL" id="AP003022">
    <property type="protein sequence ID" value="BAD52663.1"/>
    <property type="molecule type" value="Genomic_DNA"/>
</dbReference>
<accession>Q5ZD82</accession>
<feature type="region of interest" description="Disordered" evidence="1">
    <location>
        <begin position="21"/>
        <end position="134"/>
    </location>
</feature>
<evidence type="ECO:0000256" key="1">
    <source>
        <dbReference type="SAM" id="MobiDB-lite"/>
    </source>
</evidence>